<reference evidence="1 2" key="1">
    <citation type="submission" date="2019-12" db="EMBL/GenBank/DDBJ databases">
        <title>Complete genome sequence of Microcystis aeruginosa strain FD4.</title>
        <authorList>
            <person name="Urakawa H."/>
        </authorList>
    </citation>
    <scope>NUCLEOTIDE SEQUENCE [LARGE SCALE GENOMIC DNA]</scope>
    <source>
        <strain evidence="1 2">FD4</strain>
    </source>
</reference>
<evidence type="ECO:0000313" key="2">
    <source>
        <dbReference type="Proteomes" id="UP000438345"/>
    </source>
</evidence>
<proteinExistence type="predicted"/>
<accession>A0A857D1N0</accession>
<gene>
    <name evidence="1" type="ORF">GQR42_07895</name>
</gene>
<dbReference type="EMBL" id="CP046973">
    <property type="protein sequence ID" value="QGZ89496.1"/>
    <property type="molecule type" value="Genomic_DNA"/>
</dbReference>
<name>A0A857D1N0_MICAE</name>
<dbReference type="Proteomes" id="UP000438345">
    <property type="component" value="Chromosome"/>
</dbReference>
<dbReference type="RefSeq" id="WP_158199533.1">
    <property type="nucleotide sequence ID" value="NZ_CP046973.1"/>
</dbReference>
<protein>
    <submittedName>
        <fullName evidence="1">Uncharacterized protein</fullName>
    </submittedName>
</protein>
<sequence>MEKSINRTFKSDRTFALRVLLKQKSKQLLEIETDEETATAWINQQLESLGVKLI</sequence>
<evidence type="ECO:0000313" key="1">
    <source>
        <dbReference type="EMBL" id="QGZ89496.1"/>
    </source>
</evidence>
<organism evidence="1 2">
    <name type="scientific">Microcystis aeruginosa FD4</name>
    <dbReference type="NCBI Taxonomy" id="2686288"/>
    <lineage>
        <taxon>Bacteria</taxon>
        <taxon>Bacillati</taxon>
        <taxon>Cyanobacteriota</taxon>
        <taxon>Cyanophyceae</taxon>
        <taxon>Oscillatoriophycideae</taxon>
        <taxon>Chroococcales</taxon>
        <taxon>Microcystaceae</taxon>
        <taxon>Microcystis</taxon>
    </lineage>
</organism>
<dbReference type="AlphaFoldDB" id="A0A857D1N0"/>